<sequence>MWHDLVNGDPMPTTPNLRPGRTAAALVVLLVGVAGCTSEAGPEPEETAAPVVQLGAPGESGTTLSPEEAESIEEPAYTDADVAFVQGMIPHHQQALEMTALVDRRADDPGLAAMAERIEVTQVAEIVQLQGWLTGRGESVSGMHAGHSDGGHGMPGMLTPQEMARLERASGPRFDRLFLQGMIRHHEGAVVMVEMLLTEGEGGQESEVFQLASHIGTDQQVEIAAMKRKLAELEG</sequence>
<dbReference type="InterPro" id="IPR005183">
    <property type="entry name" value="DUF305_CopM-like"/>
</dbReference>
<comment type="caution">
    <text evidence="3">The sequence shown here is derived from an EMBL/GenBank/DDBJ whole genome shotgun (WGS) entry which is preliminary data.</text>
</comment>
<feature type="region of interest" description="Disordered" evidence="1">
    <location>
        <begin position="38"/>
        <end position="70"/>
    </location>
</feature>
<dbReference type="PANTHER" id="PTHR36933">
    <property type="entry name" value="SLL0788 PROTEIN"/>
    <property type="match status" value="1"/>
</dbReference>
<protein>
    <submittedName>
        <fullName evidence="3">DUF305 domain-containing protein</fullName>
    </submittedName>
</protein>
<dbReference type="EMBL" id="SRRO01000001">
    <property type="protein sequence ID" value="TGN66357.1"/>
    <property type="molecule type" value="Genomic_DNA"/>
</dbReference>
<dbReference type="AlphaFoldDB" id="A0A4Z1CN20"/>
<evidence type="ECO:0000256" key="1">
    <source>
        <dbReference type="SAM" id="MobiDB-lite"/>
    </source>
</evidence>
<keyword evidence="4" id="KW-1185">Reference proteome</keyword>
<reference evidence="3 4" key="1">
    <citation type="submission" date="2019-04" db="EMBL/GenBank/DDBJ databases">
        <title>Three New Species of Nocardioides, Nocardioides euryhalodurans sp. nov., Nocardioides seonyuensis sp. nov. and Nocardioides eburneoflavus sp. nov. Isolated from Soil.</title>
        <authorList>
            <person name="Roh S.G."/>
            <person name="Lee C."/>
            <person name="Kim M.-K."/>
            <person name="Kim S.B."/>
        </authorList>
    </citation>
    <scope>NUCLEOTIDE SEQUENCE [LARGE SCALE GENOMIC DNA]</scope>
    <source>
        <strain evidence="3 4">MMS17-SY213</strain>
    </source>
</reference>
<feature type="domain" description="DUF305" evidence="2">
    <location>
        <begin position="81"/>
        <end position="228"/>
    </location>
</feature>
<gene>
    <name evidence="3" type="ORF">EXE59_22175</name>
</gene>
<dbReference type="OrthoDB" id="26872at2"/>
<dbReference type="PANTHER" id="PTHR36933:SF1">
    <property type="entry name" value="SLL0788 PROTEIN"/>
    <property type="match status" value="1"/>
</dbReference>
<proteinExistence type="predicted"/>
<name>A0A4Z1CN20_9ACTN</name>
<evidence type="ECO:0000313" key="3">
    <source>
        <dbReference type="EMBL" id="TGN66357.1"/>
    </source>
</evidence>
<accession>A0A4Z1CN20</accession>
<dbReference type="InterPro" id="IPR012347">
    <property type="entry name" value="Ferritin-like"/>
</dbReference>
<dbReference type="Proteomes" id="UP000297496">
    <property type="component" value="Unassembled WGS sequence"/>
</dbReference>
<organism evidence="3 4">
    <name type="scientific">Nocardioides eburneiflavus</name>
    <dbReference type="NCBI Taxonomy" id="2518372"/>
    <lineage>
        <taxon>Bacteria</taxon>
        <taxon>Bacillati</taxon>
        <taxon>Actinomycetota</taxon>
        <taxon>Actinomycetes</taxon>
        <taxon>Propionibacteriales</taxon>
        <taxon>Nocardioidaceae</taxon>
        <taxon>Nocardioides</taxon>
    </lineage>
</organism>
<evidence type="ECO:0000259" key="2">
    <source>
        <dbReference type="Pfam" id="PF03713"/>
    </source>
</evidence>
<evidence type="ECO:0000313" key="4">
    <source>
        <dbReference type="Proteomes" id="UP000297496"/>
    </source>
</evidence>
<dbReference type="Pfam" id="PF03713">
    <property type="entry name" value="DUF305"/>
    <property type="match status" value="1"/>
</dbReference>
<dbReference type="Gene3D" id="1.20.1260.10">
    <property type="match status" value="1"/>
</dbReference>